<gene>
    <name evidence="3" type="ORF">CAAN4_F04984</name>
</gene>
<keyword evidence="4" id="KW-1185">Reference proteome</keyword>
<feature type="compositionally biased region" description="Basic and acidic residues" evidence="1">
    <location>
        <begin position="28"/>
        <end position="44"/>
    </location>
</feature>
<name>A0ABP0EG18_9ASCO</name>
<protein>
    <submittedName>
        <fullName evidence="3">Uncharacterized protein</fullName>
    </submittedName>
</protein>
<dbReference type="Proteomes" id="UP001497600">
    <property type="component" value="Chromosome F"/>
</dbReference>
<feature type="region of interest" description="Disordered" evidence="1">
    <location>
        <begin position="21"/>
        <end position="59"/>
    </location>
</feature>
<reference evidence="3 4" key="1">
    <citation type="submission" date="2024-01" db="EMBL/GenBank/DDBJ databases">
        <authorList>
            <consortium name="Genoscope - CEA"/>
            <person name="William W."/>
        </authorList>
    </citation>
    <scope>NUCLEOTIDE SEQUENCE [LARGE SCALE GENOMIC DNA]</scope>
    <source>
        <strain evidence="3 4">29B2s-10</strain>
    </source>
</reference>
<sequence length="113" mass="11009">MKFVLSFLFAALVAVAHAGPQNVAPGLKDTRDMDDSDLVVRDHGMSGSESASSAPASSTTCGRALASAASSRSAEAAAASSSQASSSRNAAGNVIGTAYPAGAVLGAIAIALL</sequence>
<proteinExistence type="predicted"/>
<evidence type="ECO:0000256" key="2">
    <source>
        <dbReference type="SAM" id="SignalP"/>
    </source>
</evidence>
<keyword evidence="2" id="KW-0732">Signal</keyword>
<feature type="compositionally biased region" description="Low complexity" evidence="1">
    <location>
        <begin position="46"/>
        <end position="59"/>
    </location>
</feature>
<evidence type="ECO:0000256" key="1">
    <source>
        <dbReference type="SAM" id="MobiDB-lite"/>
    </source>
</evidence>
<organism evidence="3 4">
    <name type="scientific">[Candida] anglica</name>
    <dbReference type="NCBI Taxonomy" id="148631"/>
    <lineage>
        <taxon>Eukaryota</taxon>
        <taxon>Fungi</taxon>
        <taxon>Dikarya</taxon>
        <taxon>Ascomycota</taxon>
        <taxon>Saccharomycotina</taxon>
        <taxon>Pichiomycetes</taxon>
        <taxon>Debaryomycetaceae</taxon>
        <taxon>Kurtzmaniella</taxon>
    </lineage>
</organism>
<feature type="chain" id="PRO_5045159813" evidence="2">
    <location>
        <begin position="19"/>
        <end position="113"/>
    </location>
</feature>
<accession>A0ABP0EG18</accession>
<evidence type="ECO:0000313" key="3">
    <source>
        <dbReference type="EMBL" id="CAK7912004.1"/>
    </source>
</evidence>
<dbReference type="EMBL" id="OZ004258">
    <property type="protein sequence ID" value="CAK7912004.1"/>
    <property type="molecule type" value="Genomic_DNA"/>
</dbReference>
<evidence type="ECO:0000313" key="4">
    <source>
        <dbReference type="Proteomes" id="UP001497600"/>
    </source>
</evidence>
<feature type="signal peptide" evidence="2">
    <location>
        <begin position="1"/>
        <end position="18"/>
    </location>
</feature>